<sequence>MNRARRTPQRETIHEQIPIIKLSPENYGDKVKLNPIKLVVFANMIAICLTTQP</sequence>
<organism evidence="1 2">
    <name type="scientific">Heterorhabditis bacteriophora</name>
    <name type="common">Entomopathogenic nematode worm</name>
    <dbReference type="NCBI Taxonomy" id="37862"/>
    <lineage>
        <taxon>Eukaryota</taxon>
        <taxon>Metazoa</taxon>
        <taxon>Ecdysozoa</taxon>
        <taxon>Nematoda</taxon>
        <taxon>Chromadorea</taxon>
        <taxon>Rhabditida</taxon>
        <taxon>Rhabditina</taxon>
        <taxon>Rhabditomorpha</taxon>
        <taxon>Strongyloidea</taxon>
        <taxon>Heterorhabditidae</taxon>
        <taxon>Heterorhabditis</taxon>
    </lineage>
</organism>
<accession>A0A1I7XCG3</accession>
<dbReference type="WBParaSite" id="Hba_15048">
    <property type="protein sequence ID" value="Hba_15048"/>
    <property type="gene ID" value="Hba_15048"/>
</dbReference>
<evidence type="ECO:0000313" key="1">
    <source>
        <dbReference type="Proteomes" id="UP000095283"/>
    </source>
</evidence>
<reference evidence="2" key="1">
    <citation type="submission" date="2016-11" db="UniProtKB">
        <authorList>
            <consortium name="WormBaseParasite"/>
        </authorList>
    </citation>
    <scope>IDENTIFICATION</scope>
</reference>
<protein>
    <submittedName>
        <fullName evidence="2">Transposase</fullName>
    </submittedName>
</protein>
<name>A0A1I7XCG3_HETBA</name>
<evidence type="ECO:0000313" key="2">
    <source>
        <dbReference type="WBParaSite" id="Hba_15048"/>
    </source>
</evidence>
<keyword evidence="1" id="KW-1185">Reference proteome</keyword>
<dbReference type="AlphaFoldDB" id="A0A1I7XCG3"/>
<proteinExistence type="predicted"/>
<dbReference type="Proteomes" id="UP000095283">
    <property type="component" value="Unplaced"/>
</dbReference>